<keyword evidence="3" id="KW-1185">Reference proteome</keyword>
<proteinExistence type="predicted"/>
<name>A0A0J0XUB7_9TREE</name>
<evidence type="ECO:0000313" key="3">
    <source>
        <dbReference type="Proteomes" id="UP000053611"/>
    </source>
</evidence>
<organism evidence="2 3">
    <name type="scientific">Cutaneotrichosporon oleaginosum</name>
    <dbReference type="NCBI Taxonomy" id="879819"/>
    <lineage>
        <taxon>Eukaryota</taxon>
        <taxon>Fungi</taxon>
        <taxon>Dikarya</taxon>
        <taxon>Basidiomycota</taxon>
        <taxon>Agaricomycotina</taxon>
        <taxon>Tremellomycetes</taxon>
        <taxon>Trichosporonales</taxon>
        <taxon>Trichosporonaceae</taxon>
        <taxon>Cutaneotrichosporon</taxon>
    </lineage>
</organism>
<dbReference type="PANTHER" id="PTHR42791:SF1">
    <property type="entry name" value="N-ACETYLTRANSFERASE DOMAIN-CONTAINING PROTEIN"/>
    <property type="match status" value="1"/>
</dbReference>
<dbReference type="GO" id="GO:0016747">
    <property type="term" value="F:acyltransferase activity, transferring groups other than amino-acyl groups"/>
    <property type="evidence" value="ECO:0007669"/>
    <property type="project" value="InterPro"/>
</dbReference>
<gene>
    <name evidence="2" type="ORF">CC85DRAFT_283278</name>
</gene>
<dbReference type="STRING" id="879819.A0A0J0XUB7"/>
<dbReference type="PROSITE" id="PS51186">
    <property type="entry name" value="GNAT"/>
    <property type="match status" value="1"/>
</dbReference>
<dbReference type="InterPro" id="IPR000182">
    <property type="entry name" value="GNAT_dom"/>
</dbReference>
<dbReference type="OrthoDB" id="61113at2759"/>
<dbReference type="PANTHER" id="PTHR42791">
    <property type="entry name" value="GNAT FAMILY ACETYLTRANSFERASE"/>
    <property type="match status" value="1"/>
</dbReference>
<dbReference type="CDD" id="cd04301">
    <property type="entry name" value="NAT_SF"/>
    <property type="match status" value="1"/>
</dbReference>
<dbReference type="InterPro" id="IPR052523">
    <property type="entry name" value="Trichothecene_AcTrans"/>
</dbReference>
<dbReference type="RefSeq" id="XP_018281128.1">
    <property type="nucleotide sequence ID" value="XM_018422299.1"/>
</dbReference>
<dbReference type="EMBL" id="KQ087185">
    <property type="protein sequence ID" value="KLT44637.1"/>
    <property type="molecule type" value="Genomic_DNA"/>
</dbReference>
<protein>
    <recommendedName>
        <fullName evidence="1">N-acetyltransferase domain-containing protein</fullName>
    </recommendedName>
</protein>
<accession>A0A0J0XUB7</accession>
<dbReference type="Proteomes" id="UP000053611">
    <property type="component" value="Unassembled WGS sequence"/>
</dbReference>
<evidence type="ECO:0000259" key="1">
    <source>
        <dbReference type="PROSITE" id="PS51186"/>
    </source>
</evidence>
<dbReference type="Pfam" id="PF13508">
    <property type="entry name" value="Acetyltransf_7"/>
    <property type="match status" value="1"/>
</dbReference>
<sequence>MIKIERLTSTTSPAFQEAARVVHDAFEPGYIAQAMSPRGEHPDFHTTRYTNIVRHGVMDLEAYTATTEEGTVQAIMIVAPPGTPDPTPNQNTAEFSAFVASLPPVIREGYEAMHKSEHGLQMRAFPDNSDIYWIGFLATSPKAQGRGLAKALLAQVRQRAASEGKIVALLTQTKENVTFYEKLGFVVKDTITGPVRDTTIQYWALTWTPPAN</sequence>
<evidence type="ECO:0000313" key="2">
    <source>
        <dbReference type="EMBL" id="KLT44637.1"/>
    </source>
</evidence>
<feature type="domain" description="N-acetyltransferase" evidence="1">
    <location>
        <begin position="58"/>
        <end position="208"/>
    </location>
</feature>
<dbReference type="SUPFAM" id="SSF55729">
    <property type="entry name" value="Acyl-CoA N-acyltransferases (Nat)"/>
    <property type="match status" value="1"/>
</dbReference>
<dbReference type="AlphaFoldDB" id="A0A0J0XUB7"/>
<dbReference type="Gene3D" id="3.40.630.30">
    <property type="match status" value="1"/>
</dbReference>
<dbReference type="InterPro" id="IPR016181">
    <property type="entry name" value="Acyl_CoA_acyltransferase"/>
</dbReference>
<dbReference type="GeneID" id="28982902"/>
<reference evidence="2 3" key="1">
    <citation type="submission" date="2015-03" db="EMBL/GenBank/DDBJ databases">
        <title>Genomics and transcriptomics of the oil-accumulating basidiomycete yeast T. oleaginosus allow insights into substrate utilization and the diverse evolutionary trajectories of mating systems in fungi.</title>
        <authorList>
            <consortium name="DOE Joint Genome Institute"/>
            <person name="Kourist R."/>
            <person name="Kracht O."/>
            <person name="Bracharz F."/>
            <person name="Lipzen A."/>
            <person name="Nolan M."/>
            <person name="Ohm R."/>
            <person name="Grigoriev I."/>
            <person name="Sun S."/>
            <person name="Heitman J."/>
            <person name="Bruck T."/>
            <person name="Nowrousian M."/>
        </authorList>
    </citation>
    <scope>NUCLEOTIDE SEQUENCE [LARGE SCALE GENOMIC DNA]</scope>
    <source>
        <strain evidence="2 3">IBC0246</strain>
    </source>
</reference>